<gene>
    <name evidence="2" type="ORF">MNBD_ACTINO01-2526</name>
</gene>
<feature type="transmembrane region" description="Helical" evidence="1">
    <location>
        <begin position="158"/>
        <end position="180"/>
    </location>
</feature>
<dbReference type="PANTHER" id="PTHR34989">
    <property type="entry name" value="PROTEIN HDED"/>
    <property type="match status" value="1"/>
</dbReference>
<evidence type="ECO:0000313" key="2">
    <source>
        <dbReference type="EMBL" id="VAW07251.1"/>
    </source>
</evidence>
<dbReference type="GO" id="GO:0005886">
    <property type="term" value="C:plasma membrane"/>
    <property type="evidence" value="ECO:0007669"/>
    <property type="project" value="TreeGrafter"/>
</dbReference>
<feature type="transmembrane region" description="Helical" evidence="1">
    <location>
        <begin position="43"/>
        <end position="63"/>
    </location>
</feature>
<evidence type="ECO:0008006" key="3">
    <source>
        <dbReference type="Google" id="ProtNLM"/>
    </source>
</evidence>
<evidence type="ECO:0000256" key="1">
    <source>
        <dbReference type="SAM" id="Phobius"/>
    </source>
</evidence>
<dbReference type="InterPro" id="IPR052712">
    <property type="entry name" value="Acid_resist_chaperone_HdeD"/>
</dbReference>
<feature type="transmembrane region" description="Helical" evidence="1">
    <location>
        <begin position="75"/>
        <end position="92"/>
    </location>
</feature>
<feature type="transmembrane region" description="Helical" evidence="1">
    <location>
        <begin position="128"/>
        <end position="146"/>
    </location>
</feature>
<reference evidence="2" key="1">
    <citation type="submission" date="2018-06" db="EMBL/GenBank/DDBJ databases">
        <authorList>
            <person name="Zhirakovskaya E."/>
        </authorList>
    </citation>
    <scope>NUCLEOTIDE SEQUENCE</scope>
</reference>
<feature type="transmembrane region" description="Helical" evidence="1">
    <location>
        <begin position="18"/>
        <end position="36"/>
    </location>
</feature>
<proteinExistence type="predicted"/>
<feature type="transmembrane region" description="Helical" evidence="1">
    <location>
        <begin position="97"/>
        <end position="116"/>
    </location>
</feature>
<keyword evidence="1" id="KW-0812">Transmembrane</keyword>
<accession>A0A3B0SLV8</accession>
<dbReference type="Pfam" id="PF03729">
    <property type="entry name" value="DUF308"/>
    <property type="match status" value="2"/>
</dbReference>
<dbReference type="InterPro" id="IPR005325">
    <property type="entry name" value="DUF308_memb"/>
</dbReference>
<name>A0A3B0SLV8_9ZZZZ</name>
<protein>
    <recommendedName>
        <fullName evidence="3">HdeD family acid-resistance protein</fullName>
    </recommendedName>
</protein>
<dbReference type="AlphaFoldDB" id="A0A3B0SLV8"/>
<keyword evidence="1" id="KW-0472">Membrane</keyword>
<sequence length="190" mass="21148">MTARETEADIVGAVSKFWWMWLVAGIIWVMFSIIIMQFDVRSATTVGVIVGVMILVAGLQYIVVGTQVEGWNWMWYAFGAFLILGGIVALVYPTRTFLSIANILGFLFAFIGIIWIMEAFLTREGNEFWWLSLVAGILMVVMAFWLGGQFLFAKAETLLIFAGIWALMRGVVDIITAFQVKKLGSIVAGS</sequence>
<dbReference type="PANTHER" id="PTHR34989:SF1">
    <property type="entry name" value="PROTEIN HDED"/>
    <property type="match status" value="1"/>
</dbReference>
<keyword evidence="1" id="KW-1133">Transmembrane helix</keyword>
<organism evidence="2">
    <name type="scientific">hydrothermal vent metagenome</name>
    <dbReference type="NCBI Taxonomy" id="652676"/>
    <lineage>
        <taxon>unclassified sequences</taxon>
        <taxon>metagenomes</taxon>
        <taxon>ecological metagenomes</taxon>
    </lineage>
</organism>
<dbReference type="EMBL" id="UOEI01000515">
    <property type="protein sequence ID" value="VAW07251.1"/>
    <property type="molecule type" value="Genomic_DNA"/>
</dbReference>